<keyword evidence="2" id="KW-0862">Zinc</keyword>
<evidence type="ECO:0000313" key="5">
    <source>
        <dbReference type="Proteomes" id="UP000199691"/>
    </source>
</evidence>
<organism evidence="4 5">
    <name type="scientific">Lentzea jiangxiensis</name>
    <dbReference type="NCBI Taxonomy" id="641025"/>
    <lineage>
        <taxon>Bacteria</taxon>
        <taxon>Bacillati</taxon>
        <taxon>Actinomycetota</taxon>
        <taxon>Actinomycetes</taxon>
        <taxon>Pseudonocardiales</taxon>
        <taxon>Pseudonocardiaceae</taxon>
        <taxon>Lentzea</taxon>
    </lineage>
</organism>
<keyword evidence="3" id="KW-0560">Oxidoreductase</keyword>
<evidence type="ECO:0000313" key="4">
    <source>
        <dbReference type="EMBL" id="SDP95849.1"/>
    </source>
</evidence>
<dbReference type="Proteomes" id="UP000199691">
    <property type="component" value="Unassembled WGS sequence"/>
</dbReference>
<evidence type="ECO:0008006" key="6">
    <source>
        <dbReference type="Google" id="ProtNLM"/>
    </source>
</evidence>
<name>A0A1H0WZ34_9PSEU</name>
<accession>A0A1H0WZ34</accession>
<keyword evidence="5" id="KW-1185">Reference proteome</keyword>
<dbReference type="InterPro" id="IPR036291">
    <property type="entry name" value="NAD(P)-bd_dom_sf"/>
</dbReference>
<keyword evidence="1" id="KW-0479">Metal-binding</keyword>
<dbReference type="Gene3D" id="3.40.50.720">
    <property type="entry name" value="NAD(P)-binding Rossmann-like Domain"/>
    <property type="match status" value="2"/>
</dbReference>
<proteinExistence type="predicted"/>
<dbReference type="STRING" id="641025.SAMN05421507_12618"/>
<dbReference type="GO" id="GO:0016616">
    <property type="term" value="F:oxidoreductase activity, acting on the CH-OH group of donors, NAD or NADP as acceptor"/>
    <property type="evidence" value="ECO:0007669"/>
    <property type="project" value="InterPro"/>
</dbReference>
<dbReference type="SUPFAM" id="SSF51735">
    <property type="entry name" value="NAD(P)-binding Rossmann-fold domains"/>
    <property type="match status" value="1"/>
</dbReference>
<sequence>MVAIGRVAAQHWLEVTLVDDDQPVRELPPDRAGEPFGTGGGGSFGRKLFDAAPVRDGLTGPRVTYERLCVQCGLDDVLPTHRVAVVGIGGLGHLALQFSNKWGWAVTAISTTKDKQADAERFGATSFIASREPGALRAAAASFDFVLSTVPDRPISVSALGLVSEAKEIVGGIVGTVAETRQMLGFAARHAIRPEVEMFALTDFEQALDRVRKGNVRYRAVVDFT</sequence>
<protein>
    <recommendedName>
        <fullName evidence="6">Zinc-binding dehydrogenase</fullName>
    </recommendedName>
</protein>
<evidence type="ECO:0000256" key="2">
    <source>
        <dbReference type="ARBA" id="ARBA00022833"/>
    </source>
</evidence>
<dbReference type="PANTHER" id="PTHR42683">
    <property type="entry name" value="ALDEHYDE REDUCTASE"/>
    <property type="match status" value="1"/>
</dbReference>
<dbReference type="InterPro" id="IPR047109">
    <property type="entry name" value="CAD-like"/>
</dbReference>
<dbReference type="Gene3D" id="3.90.180.10">
    <property type="entry name" value="Medium-chain alcohol dehydrogenases, catalytic domain"/>
    <property type="match status" value="1"/>
</dbReference>
<evidence type="ECO:0000256" key="1">
    <source>
        <dbReference type="ARBA" id="ARBA00022723"/>
    </source>
</evidence>
<evidence type="ECO:0000256" key="3">
    <source>
        <dbReference type="ARBA" id="ARBA00023002"/>
    </source>
</evidence>
<gene>
    <name evidence="4" type="ORF">SAMN05421507_12618</name>
</gene>
<reference evidence="5" key="1">
    <citation type="submission" date="2016-10" db="EMBL/GenBank/DDBJ databases">
        <authorList>
            <person name="Varghese N."/>
            <person name="Submissions S."/>
        </authorList>
    </citation>
    <scope>NUCLEOTIDE SEQUENCE [LARGE SCALE GENOMIC DNA]</scope>
    <source>
        <strain evidence="5">CGMCC 4.6609</strain>
    </source>
</reference>
<dbReference type="GO" id="GO:0046872">
    <property type="term" value="F:metal ion binding"/>
    <property type="evidence" value="ECO:0007669"/>
    <property type="project" value="UniProtKB-KW"/>
</dbReference>
<dbReference type="AlphaFoldDB" id="A0A1H0WZ34"/>
<dbReference type="EMBL" id="FNIX01000026">
    <property type="protein sequence ID" value="SDP95849.1"/>
    <property type="molecule type" value="Genomic_DNA"/>
</dbReference>